<dbReference type="Proteomes" id="UP000783287">
    <property type="component" value="Unassembled WGS sequence"/>
</dbReference>
<evidence type="ECO:0000313" key="2">
    <source>
        <dbReference type="EMBL" id="MCA9383882.1"/>
    </source>
</evidence>
<dbReference type="AlphaFoldDB" id="A0A955L6Q9"/>
<dbReference type="EMBL" id="JAGQLK010000162">
    <property type="protein sequence ID" value="MCA9383882.1"/>
    <property type="molecule type" value="Genomic_DNA"/>
</dbReference>
<name>A0A955L6Q9_9BACT</name>
<sequence length="243" mass="26773">MMTKELLLRLFGVTDLESEAAKSILADYDDTVSRIMLLAIQEWMNSDSTADTESIKNVILSLKEEANIDLANLAGQLKGHGKLLQIFTEKVEQYHDAIFSAQLLQLEDFELDELEKFLQSMESDSNFNKEELQTKINEKLGNTMQSNDTTPKQVADQVFDFSVIPGSEAEEKTVPAQPEVPVQNSNTPTISSEPVQENVAKDVNMMGDLGTNTDVAPTNNTPAQPTSGGLMNLGGKMNQSNEQ</sequence>
<gene>
    <name evidence="2" type="ORF">KC909_05970</name>
</gene>
<comment type="caution">
    <text evidence="2">The sequence shown here is derived from an EMBL/GenBank/DDBJ whole genome shotgun (WGS) entry which is preliminary data.</text>
</comment>
<reference evidence="2" key="1">
    <citation type="submission" date="2020-04" db="EMBL/GenBank/DDBJ databases">
        <authorList>
            <person name="Zhang T."/>
        </authorList>
    </citation>
    <scope>NUCLEOTIDE SEQUENCE</scope>
    <source>
        <strain evidence="2">HKST-UBA14</strain>
    </source>
</reference>
<accession>A0A955L6Q9</accession>
<proteinExistence type="predicted"/>
<protein>
    <submittedName>
        <fullName evidence="2">Uncharacterized protein</fullName>
    </submittedName>
</protein>
<feature type="compositionally biased region" description="Polar residues" evidence="1">
    <location>
        <begin position="182"/>
        <end position="195"/>
    </location>
</feature>
<organism evidence="2 3">
    <name type="scientific">Candidatus Dojkabacteria bacterium</name>
    <dbReference type="NCBI Taxonomy" id="2099670"/>
    <lineage>
        <taxon>Bacteria</taxon>
        <taxon>Candidatus Dojkabacteria</taxon>
    </lineage>
</organism>
<reference evidence="2" key="2">
    <citation type="journal article" date="2021" name="Microbiome">
        <title>Successional dynamics and alternative stable states in a saline activated sludge microbial community over 9 years.</title>
        <authorList>
            <person name="Wang Y."/>
            <person name="Ye J."/>
            <person name="Ju F."/>
            <person name="Liu L."/>
            <person name="Boyd J.A."/>
            <person name="Deng Y."/>
            <person name="Parks D.H."/>
            <person name="Jiang X."/>
            <person name="Yin X."/>
            <person name="Woodcroft B.J."/>
            <person name="Tyson G.W."/>
            <person name="Hugenholtz P."/>
            <person name="Polz M.F."/>
            <person name="Zhang T."/>
        </authorList>
    </citation>
    <scope>NUCLEOTIDE SEQUENCE</scope>
    <source>
        <strain evidence="2">HKST-UBA14</strain>
    </source>
</reference>
<feature type="region of interest" description="Disordered" evidence="1">
    <location>
        <begin position="169"/>
        <end position="243"/>
    </location>
</feature>
<feature type="compositionally biased region" description="Polar residues" evidence="1">
    <location>
        <begin position="210"/>
        <end position="229"/>
    </location>
</feature>
<evidence type="ECO:0000256" key="1">
    <source>
        <dbReference type="SAM" id="MobiDB-lite"/>
    </source>
</evidence>
<evidence type="ECO:0000313" key="3">
    <source>
        <dbReference type="Proteomes" id="UP000783287"/>
    </source>
</evidence>